<proteinExistence type="predicted"/>
<name>A0A7T5R2T0_9BACT</name>
<sequence length="190" mass="21054">MKFTIVDLFNRHALCFEGPHYAVVMDVPETLGGGRRVVDLIPADGHLDAARIRKGFREAAKFMPFRRTAGGGGEIDFLSKDFQGNVYKQSRAHIPARPLAGKGFVDSYFDWLCWRARTHLWLQGTKPADIPEALASHILEKVLSQIKLPPLPSEGLKPCESPARSGEAVKPDYKPARARRAPLTQEAAPL</sequence>
<gene>
    <name evidence="2" type="ORF">HYS17_00910</name>
</gene>
<dbReference type="Proteomes" id="UP000595362">
    <property type="component" value="Chromosome"/>
</dbReference>
<accession>A0A7T5R2T0</accession>
<evidence type="ECO:0000256" key="1">
    <source>
        <dbReference type="SAM" id="MobiDB-lite"/>
    </source>
</evidence>
<dbReference type="EMBL" id="CP066681">
    <property type="protein sequence ID" value="QQG36384.1"/>
    <property type="molecule type" value="Genomic_DNA"/>
</dbReference>
<feature type="region of interest" description="Disordered" evidence="1">
    <location>
        <begin position="150"/>
        <end position="190"/>
    </location>
</feature>
<evidence type="ECO:0000313" key="3">
    <source>
        <dbReference type="Proteomes" id="UP000595362"/>
    </source>
</evidence>
<evidence type="ECO:0000313" key="2">
    <source>
        <dbReference type="EMBL" id="QQG36384.1"/>
    </source>
</evidence>
<reference evidence="2 3" key="1">
    <citation type="submission" date="2020-07" db="EMBL/GenBank/DDBJ databases">
        <title>Huge and variable diversity of episymbiotic CPR bacteria and DPANN archaea in groundwater ecosystems.</title>
        <authorList>
            <person name="He C.Y."/>
            <person name="Keren R."/>
            <person name="Whittaker M."/>
            <person name="Farag I.F."/>
            <person name="Doudna J."/>
            <person name="Cate J.H.D."/>
            <person name="Banfield J.F."/>
        </authorList>
    </citation>
    <scope>NUCLEOTIDE SEQUENCE [LARGE SCALE GENOMIC DNA]</scope>
    <source>
        <strain evidence="2">NC_groundwater_70_Ag_B-0.1um_54_66</strain>
    </source>
</reference>
<protein>
    <submittedName>
        <fullName evidence="2">Uncharacterized protein</fullName>
    </submittedName>
</protein>
<dbReference type="AlphaFoldDB" id="A0A7T5R2T0"/>
<organism evidence="2 3">
    <name type="scientific">Micavibrio aeruginosavorus</name>
    <dbReference type="NCBI Taxonomy" id="349221"/>
    <lineage>
        <taxon>Bacteria</taxon>
        <taxon>Pseudomonadati</taxon>
        <taxon>Bdellovibrionota</taxon>
        <taxon>Bdellovibrionia</taxon>
        <taxon>Bdellovibrionales</taxon>
        <taxon>Pseudobdellovibrionaceae</taxon>
        <taxon>Micavibrio</taxon>
    </lineage>
</organism>